<keyword evidence="3" id="KW-0328">Glycosyltransferase</keyword>
<dbReference type="EC" id="2.4.-.-" evidence="3"/>
<dbReference type="InterPro" id="IPR001296">
    <property type="entry name" value="Glyco_trans_1"/>
</dbReference>
<keyword evidence="3" id="KW-0808">Transferase</keyword>
<dbReference type="Pfam" id="PF13439">
    <property type="entry name" value="Glyco_transf_4"/>
    <property type="match status" value="1"/>
</dbReference>
<comment type="caution">
    <text evidence="3">The sequence shown here is derived from an EMBL/GenBank/DDBJ whole genome shotgun (WGS) entry which is preliminary data.</text>
</comment>
<proteinExistence type="predicted"/>
<dbReference type="InterPro" id="IPR028098">
    <property type="entry name" value="Glyco_trans_4-like_N"/>
</dbReference>
<dbReference type="PANTHER" id="PTHR12526">
    <property type="entry name" value="GLYCOSYLTRANSFERASE"/>
    <property type="match status" value="1"/>
</dbReference>
<reference evidence="3" key="1">
    <citation type="submission" date="2023-08" db="EMBL/GenBank/DDBJ databases">
        <title>Reintroducing virulent viruses to syntetic microbiomes.</title>
        <authorList>
            <person name="Wilde J."/>
            <person name="Boyes R."/>
            <person name="Robinson A.V."/>
            <person name="Daisley B.A."/>
            <person name="Allen-Vercoe E."/>
        </authorList>
    </citation>
    <scope>NUCLEOTIDE SEQUENCE</scope>
    <source>
        <strain evidence="3">225I_12FAA</strain>
    </source>
</reference>
<gene>
    <name evidence="3" type="ORF">RO785_14785</name>
</gene>
<organism evidence="3 4">
    <name type="scientific">Bacteroides cellulosilyticus</name>
    <dbReference type="NCBI Taxonomy" id="246787"/>
    <lineage>
        <taxon>Bacteria</taxon>
        <taxon>Pseudomonadati</taxon>
        <taxon>Bacteroidota</taxon>
        <taxon>Bacteroidia</taxon>
        <taxon>Bacteroidales</taxon>
        <taxon>Bacteroidaceae</taxon>
        <taxon>Bacteroides</taxon>
    </lineage>
</organism>
<feature type="domain" description="Glycosyl transferase family 1" evidence="1">
    <location>
        <begin position="181"/>
        <end position="344"/>
    </location>
</feature>
<dbReference type="SUPFAM" id="SSF53756">
    <property type="entry name" value="UDP-Glycosyltransferase/glycogen phosphorylase"/>
    <property type="match status" value="1"/>
</dbReference>
<dbReference type="Gene3D" id="3.40.50.2000">
    <property type="entry name" value="Glycogen Phosphorylase B"/>
    <property type="match status" value="2"/>
</dbReference>
<protein>
    <submittedName>
        <fullName evidence="3">Glycosyltransferase</fullName>
        <ecNumber evidence="3">2.4.-.-</ecNumber>
    </submittedName>
</protein>
<evidence type="ECO:0000313" key="4">
    <source>
        <dbReference type="Proteomes" id="UP001266995"/>
    </source>
</evidence>
<sequence length="370" mass="41456">MIKVLEVIRQGHVGGGESHLLDLVMGFDTDLISPVVLSFTSGKMIDALRACGVKCYVIPTEKPFDMKVLNALKKLICDENIRLIHAHGSRAASNVLLLAGMLHIPLVYTVHGWSFHQDQPWLIRKLRAVSEKIICNRSKKVICVSANNKVSGEKEFGLKHAVVIENGINVRRFNPLLPFRDVRPELGIPPDDFIIGFIGRVTLQKAPLVFVESIALAHALDSRIKGLMVGEGEMDGEVAWYINDRHWGDIIYKVPFRSDIPEVLASINVFCLPSLWEGFSISLLEAMSMGKPLVVTPTDGTREVIKDRYNGLIVDYNNPNDLANRYYELLHDEPLRKKLGAAARLFVESRFDSCRVSKKVTDIYTGLFSH</sequence>
<dbReference type="Proteomes" id="UP001266995">
    <property type="component" value="Unassembled WGS sequence"/>
</dbReference>
<dbReference type="PANTHER" id="PTHR12526:SF637">
    <property type="entry name" value="GLYCOSYLTRANSFERASE EPSF-RELATED"/>
    <property type="match status" value="1"/>
</dbReference>
<evidence type="ECO:0000313" key="3">
    <source>
        <dbReference type="EMBL" id="MDT4512237.1"/>
    </source>
</evidence>
<accession>A0AAW8VJZ3</accession>
<dbReference type="Pfam" id="PF00534">
    <property type="entry name" value="Glycos_transf_1"/>
    <property type="match status" value="1"/>
</dbReference>
<dbReference type="AlphaFoldDB" id="A0AAW8VJZ3"/>
<name>A0AAW8VJZ3_9BACE</name>
<feature type="domain" description="Glycosyltransferase subfamily 4-like N-terminal" evidence="2">
    <location>
        <begin position="13"/>
        <end position="172"/>
    </location>
</feature>
<dbReference type="GO" id="GO:0016757">
    <property type="term" value="F:glycosyltransferase activity"/>
    <property type="evidence" value="ECO:0007669"/>
    <property type="project" value="UniProtKB-KW"/>
</dbReference>
<dbReference type="EMBL" id="JAVSNH010000001">
    <property type="protein sequence ID" value="MDT4512237.1"/>
    <property type="molecule type" value="Genomic_DNA"/>
</dbReference>
<evidence type="ECO:0000259" key="1">
    <source>
        <dbReference type="Pfam" id="PF00534"/>
    </source>
</evidence>
<dbReference type="RefSeq" id="WP_118436276.1">
    <property type="nucleotide sequence ID" value="NZ_JADMQL010000021.1"/>
</dbReference>
<evidence type="ECO:0000259" key="2">
    <source>
        <dbReference type="Pfam" id="PF13439"/>
    </source>
</evidence>